<reference evidence="2" key="1">
    <citation type="submission" date="2021-10" db="EMBL/GenBank/DDBJ databases">
        <authorList>
            <person name="Piombo E."/>
        </authorList>
    </citation>
    <scope>NUCLEOTIDE SEQUENCE</scope>
</reference>
<feature type="compositionally biased region" description="Low complexity" evidence="1">
    <location>
        <begin position="20"/>
        <end position="37"/>
    </location>
</feature>
<feature type="compositionally biased region" description="Low complexity" evidence="1">
    <location>
        <begin position="60"/>
        <end position="78"/>
    </location>
</feature>
<dbReference type="EMBL" id="CABFOC020000035">
    <property type="protein sequence ID" value="CAH0049306.1"/>
    <property type="molecule type" value="Genomic_DNA"/>
</dbReference>
<evidence type="ECO:0000313" key="2">
    <source>
        <dbReference type="EMBL" id="CAH0049306.1"/>
    </source>
</evidence>
<proteinExistence type="predicted"/>
<sequence>MSADLFAEFNQLSSGPPPARQQQQQQQHQQPSQQTPQNSFSAFQGAQSTSQVQDSFDFFQSSNPPTYQQSQQSQQPSSGLNTWNTSFAPTTQQPHQPSGGLDTWNSLFTPAAQPYKPQESAEDDDGWGDFEVAGPEAVKPSPVSWETPPSESVQAAPPPPPAKPASTNRIRASTMDIMTNNLVDLGMSQHRTATATPTSATIRERVVPKQKFMPSDPSVLFDADDFELQVVEQDEDDEDEDDDDFGDFETVTTSKPSRKPKQPQAVPAPTLPSMDLLSLGDSPMTAPAQSQERPNVSAKAAPKQAARSKPSISSQPRKAAARPATASKGGKVTNTTINEEEEWAAWDDFESSSGTKNKPEPAATNLKSPTDNWEWGADDTFPEATDTNAGVASMISAISQSDNDPPPTNVPPPSVILSAFPSLLASGNSLFKPLVGQNISIKQRILSDPKAIEFLKGYILLATTAGHVIAGRKHRWHRDKILAKSMSISAAGSKGMKLAGVDKTQAVREDREAADIAGAWRDLVGRVRSAVAAANGEGLASLKVPELSDTLQVQTARFVPTGTSPCIICGLKREERVNKVDHDVEDSFGEWWVDHWGHRACKNFWVEHEKMLRQR</sequence>
<feature type="region of interest" description="Disordered" evidence="1">
    <location>
        <begin position="192"/>
        <end position="372"/>
    </location>
</feature>
<dbReference type="AlphaFoldDB" id="A0A9N9Z5H9"/>
<feature type="compositionally biased region" description="Acidic residues" evidence="1">
    <location>
        <begin position="222"/>
        <end position="247"/>
    </location>
</feature>
<feature type="region of interest" description="Disordered" evidence="1">
    <location>
        <begin position="1"/>
        <end position="168"/>
    </location>
</feature>
<feature type="compositionally biased region" description="Polar residues" evidence="1">
    <location>
        <begin position="79"/>
        <end position="96"/>
    </location>
</feature>
<protein>
    <recommendedName>
        <fullName evidence="4">Serine/threonine-protein kinase ppk6</fullName>
    </recommendedName>
</protein>
<dbReference type="PANTHER" id="PTHR42084:SF1">
    <property type="entry name" value="SERINE_THREONINE-PROTEIN KINASE PPK6"/>
    <property type="match status" value="1"/>
</dbReference>
<dbReference type="Proteomes" id="UP000775872">
    <property type="component" value="Unassembled WGS sequence"/>
</dbReference>
<name>A0A9N9Z5H9_9HYPO</name>
<comment type="caution">
    <text evidence="2">The sequence shown here is derived from an EMBL/GenBank/DDBJ whole genome shotgun (WGS) entry which is preliminary data.</text>
</comment>
<evidence type="ECO:0008006" key="4">
    <source>
        <dbReference type="Google" id="ProtNLM"/>
    </source>
</evidence>
<evidence type="ECO:0000313" key="3">
    <source>
        <dbReference type="Proteomes" id="UP000775872"/>
    </source>
</evidence>
<feature type="compositionally biased region" description="Acidic residues" evidence="1">
    <location>
        <begin position="338"/>
        <end position="350"/>
    </location>
</feature>
<evidence type="ECO:0000256" key="1">
    <source>
        <dbReference type="SAM" id="MobiDB-lite"/>
    </source>
</evidence>
<gene>
    <name evidence="2" type="ORF">CSOL1703_00001262</name>
</gene>
<feature type="compositionally biased region" description="Polar residues" evidence="1">
    <location>
        <begin position="38"/>
        <end position="54"/>
    </location>
</feature>
<dbReference type="PANTHER" id="PTHR42084">
    <property type="entry name" value="YALI0E26631P"/>
    <property type="match status" value="1"/>
</dbReference>
<dbReference type="OrthoDB" id="5420391at2759"/>
<organism evidence="2 3">
    <name type="scientific">Clonostachys solani</name>
    <dbReference type="NCBI Taxonomy" id="160281"/>
    <lineage>
        <taxon>Eukaryota</taxon>
        <taxon>Fungi</taxon>
        <taxon>Dikarya</taxon>
        <taxon>Ascomycota</taxon>
        <taxon>Pezizomycotina</taxon>
        <taxon>Sordariomycetes</taxon>
        <taxon>Hypocreomycetidae</taxon>
        <taxon>Hypocreales</taxon>
        <taxon>Bionectriaceae</taxon>
        <taxon>Clonostachys</taxon>
    </lineage>
</organism>
<feature type="compositionally biased region" description="Polar residues" evidence="1">
    <location>
        <begin position="192"/>
        <end position="201"/>
    </location>
</feature>
<accession>A0A9N9Z5H9</accession>
<keyword evidence="3" id="KW-1185">Reference proteome</keyword>